<evidence type="ECO:0000256" key="2">
    <source>
        <dbReference type="ARBA" id="ARBA00022692"/>
    </source>
</evidence>
<dbReference type="PANTHER" id="PTHR10994:SF157">
    <property type="entry name" value="RETICULON-LIKE PROTEIN B14"/>
    <property type="match status" value="1"/>
</dbReference>
<evidence type="ECO:0000256" key="4">
    <source>
        <dbReference type="ARBA" id="ARBA00022989"/>
    </source>
</evidence>
<dbReference type="Pfam" id="PF06749">
    <property type="entry name" value="DUF1218"/>
    <property type="match status" value="1"/>
</dbReference>
<keyword evidence="4 6" id="KW-1133">Transmembrane helix</keyword>
<feature type="transmembrane region" description="Helical" evidence="6">
    <location>
        <begin position="257"/>
        <end position="273"/>
    </location>
</feature>
<gene>
    <name evidence="8" type="ORF">HID58_027378</name>
</gene>
<feature type="transmembrane region" description="Helical" evidence="6">
    <location>
        <begin position="279"/>
        <end position="299"/>
    </location>
</feature>
<keyword evidence="3 6" id="KW-0256">Endoplasmic reticulum</keyword>
<comment type="caution">
    <text evidence="8">The sequence shown here is derived from an EMBL/GenBank/DDBJ whole genome shotgun (WGS) entry which is preliminary data.</text>
</comment>
<name>A0ABQ8CSZ7_BRANA</name>
<keyword evidence="9" id="KW-1185">Reference proteome</keyword>
<feature type="transmembrane region" description="Helical" evidence="6">
    <location>
        <begin position="6"/>
        <end position="25"/>
    </location>
</feature>
<keyword evidence="2 6" id="KW-0812">Transmembrane</keyword>
<evidence type="ECO:0000259" key="7">
    <source>
        <dbReference type="PROSITE" id="PS50845"/>
    </source>
</evidence>
<comment type="subcellular location">
    <subcellularLocation>
        <location evidence="1 6">Endoplasmic reticulum membrane</location>
        <topology evidence="1 6">Multi-pass membrane protein</topology>
    </subcellularLocation>
</comment>
<feature type="transmembrane region" description="Helical" evidence="6">
    <location>
        <begin position="91"/>
        <end position="116"/>
    </location>
</feature>
<dbReference type="InterPro" id="IPR045064">
    <property type="entry name" value="Reticulon-like"/>
</dbReference>
<protein>
    <recommendedName>
        <fullName evidence="6">Reticulon-like protein</fullName>
    </recommendedName>
</protein>
<dbReference type="Pfam" id="PF02453">
    <property type="entry name" value="Reticulon"/>
    <property type="match status" value="1"/>
</dbReference>
<feature type="transmembrane region" description="Helical" evidence="6">
    <location>
        <begin position="345"/>
        <end position="364"/>
    </location>
</feature>
<organism evidence="8 9">
    <name type="scientific">Brassica napus</name>
    <name type="common">Rape</name>
    <dbReference type="NCBI Taxonomy" id="3708"/>
    <lineage>
        <taxon>Eukaryota</taxon>
        <taxon>Viridiplantae</taxon>
        <taxon>Streptophyta</taxon>
        <taxon>Embryophyta</taxon>
        <taxon>Tracheophyta</taxon>
        <taxon>Spermatophyta</taxon>
        <taxon>Magnoliopsida</taxon>
        <taxon>eudicotyledons</taxon>
        <taxon>Gunneridae</taxon>
        <taxon>Pentapetalae</taxon>
        <taxon>rosids</taxon>
        <taxon>malvids</taxon>
        <taxon>Brassicales</taxon>
        <taxon>Brassicaceae</taxon>
        <taxon>Brassiceae</taxon>
        <taxon>Brassica</taxon>
    </lineage>
</organism>
<proteinExistence type="predicted"/>
<feature type="domain" description="Reticulon" evidence="7">
    <location>
        <begin position="245"/>
        <end position="429"/>
    </location>
</feature>
<accession>A0ABQ8CSZ7</accession>
<evidence type="ECO:0000256" key="6">
    <source>
        <dbReference type="RuleBase" id="RU363132"/>
    </source>
</evidence>
<dbReference type="PANTHER" id="PTHR10994">
    <property type="entry name" value="RETICULON"/>
    <property type="match status" value="1"/>
</dbReference>
<evidence type="ECO:0000313" key="8">
    <source>
        <dbReference type="EMBL" id="KAH0919718.1"/>
    </source>
</evidence>
<feature type="transmembrane region" description="Helical" evidence="6">
    <location>
        <begin position="136"/>
        <end position="162"/>
    </location>
</feature>
<sequence>MAVSVPILAVVTSLHLLAFVFAFGAERRRSTAVPVPDKYDEQTFCRYGTDASTVYGMSAFGLLLVSQAVVNGVTKCLCCGKGLVTGTSYTVWAIVFFVVSWVSFLGAEACLLAGSAKNAYHTKSKGVFQGKELSCAVLPVGVFAAGAAFTLLSLIATILYYLAHSKADTGGWEKHHNDGIGMTTPSDAPKQQNNDFDKVEPDLILNLISVKKRETKTIMAINGYEYGASSRKRRSLYHNLGGGHFADIMFWKNKKESGTILAVFTLIWFLFEVVEYPFITFLCQILLISIFIFFIWSYIGSSQLIKRRPPSIDDLKISESTWRLLFDKINWFIIRLYDVSSGTDFRLLVLAVVSLWILSVVGNYFSSLTLLYIVFVGLETIPMLYELYEEELNYAASKSGMNMKKLFDNFNSKVINKIPKATGKTKRRM</sequence>
<dbReference type="Proteomes" id="UP000824890">
    <property type="component" value="Unassembled WGS sequence"/>
</dbReference>
<evidence type="ECO:0000256" key="5">
    <source>
        <dbReference type="ARBA" id="ARBA00023136"/>
    </source>
</evidence>
<dbReference type="PROSITE" id="PS50845">
    <property type="entry name" value="RETICULON"/>
    <property type="match status" value="1"/>
</dbReference>
<dbReference type="EMBL" id="JAGKQM010000007">
    <property type="protein sequence ID" value="KAH0919718.1"/>
    <property type="molecule type" value="Genomic_DNA"/>
</dbReference>
<keyword evidence="5 6" id="KW-0472">Membrane</keyword>
<comment type="caution">
    <text evidence="6">Lacks conserved residue(s) required for the propagation of feature annotation.</text>
</comment>
<reference evidence="8 9" key="1">
    <citation type="submission" date="2021-05" db="EMBL/GenBank/DDBJ databases">
        <title>Genome Assembly of Synthetic Allotetraploid Brassica napus Reveals Homoeologous Exchanges between Subgenomes.</title>
        <authorList>
            <person name="Davis J.T."/>
        </authorList>
    </citation>
    <scope>NUCLEOTIDE SEQUENCE [LARGE SCALE GENOMIC DNA]</scope>
    <source>
        <strain evidence="9">cv. Da-Ae</strain>
        <tissue evidence="8">Seedling</tissue>
    </source>
</reference>
<evidence type="ECO:0000313" key="9">
    <source>
        <dbReference type="Proteomes" id="UP000824890"/>
    </source>
</evidence>
<evidence type="ECO:0000256" key="3">
    <source>
        <dbReference type="ARBA" id="ARBA00022824"/>
    </source>
</evidence>
<dbReference type="InterPro" id="IPR009606">
    <property type="entry name" value="DEAL/Modifying_wall_lignin1/2"/>
</dbReference>
<evidence type="ECO:0000256" key="1">
    <source>
        <dbReference type="ARBA" id="ARBA00004477"/>
    </source>
</evidence>
<dbReference type="InterPro" id="IPR003388">
    <property type="entry name" value="Reticulon"/>
</dbReference>